<proteinExistence type="predicted"/>
<evidence type="ECO:0000313" key="3">
    <source>
        <dbReference type="Proteomes" id="UP000642748"/>
    </source>
</evidence>
<dbReference type="InterPro" id="IPR052526">
    <property type="entry name" value="HTH-type_Bedaq_tolerance"/>
</dbReference>
<dbReference type="InterPro" id="IPR000835">
    <property type="entry name" value="HTH_MarR-typ"/>
</dbReference>
<reference evidence="2" key="1">
    <citation type="submission" date="2021-01" db="EMBL/GenBank/DDBJ databases">
        <title>Whole genome shotgun sequence of Rugosimonospora africana NBRC 104875.</title>
        <authorList>
            <person name="Komaki H."/>
            <person name="Tamura T."/>
        </authorList>
    </citation>
    <scope>NUCLEOTIDE SEQUENCE</scope>
    <source>
        <strain evidence="2">NBRC 104875</strain>
    </source>
</reference>
<dbReference type="Proteomes" id="UP000642748">
    <property type="component" value="Unassembled WGS sequence"/>
</dbReference>
<dbReference type="InterPro" id="IPR036388">
    <property type="entry name" value="WH-like_DNA-bd_sf"/>
</dbReference>
<name>A0A8J3R0Z6_9ACTN</name>
<dbReference type="EMBL" id="BONZ01000098">
    <property type="protein sequence ID" value="GIH20493.1"/>
    <property type="molecule type" value="Genomic_DNA"/>
</dbReference>
<accession>A0A8J3R0Z6</accession>
<evidence type="ECO:0000259" key="1">
    <source>
        <dbReference type="PROSITE" id="PS50995"/>
    </source>
</evidence>
<dbReference type="Pfam" id="PF01047">
    <property type="entry name" value="MarR"/>
    <property type="match status" value="1"/>
</dbReference>
<comment type="caution">
    <text evidence="2">The sequence shown here is derived from an EMBL/GenBank/DDBJ whole genome shotgun (WGS) entry which is preliminary data.</text>
</comment>
<protein>
    <submittedName>
        <fullName evidence="2">MarR family transcriptional regulator</fullName>
    </submittedName>
</protein>
<dbReference type="Gene3D" id="1.10.10.10">
    <property type="entry name" value="Winged helix-like DNA-binding domain superfamily/Winged helix DNA-binding domain"/>
    <property type="match status" value="1"/>
</dbReference>
<feature type="domain" description="HTH marR-type" evidence="1">
    <location>
        <begin position="2"/>
        <end position="134"/>
    </location>
</feature>
<dbReference type="RefSeq" id="WP_203923921.1">
    <property type="nucleotide sequence ID" value="NZ_BONZ01000098.1"/>
</dbReference>
<dbReference type="SUPFAM" id="SSF46785">
    <property type="entry name" value="Winged helix' DNA-binding domain"/>
    <property type="match status" value="1"/>
</dbReference>
<dbReference type="AlphaFoldDB" id="A0A8J3R0Z6"/>
<dbReference type="PANTHER" id="PTHR39515:SF2">
    <property type="entry name" value="HTH-TYPE TRANSCRIPTIONAL REGULATOR RV0880"/>
    <property type="match status" value="1"/>
</dbReference>
<dbReference type="PROSITE" id="PS50995">
    <property type="entry name" value="HTH_MARR_2"/>
    <property type="match status" value="1"/>
</dbReference>
<dbReference type="GO" id="GO:0003700">
    <property type="term" value="F:DNA-binding transcription factor activity"/>
    <property type="evidence" value="ECO:0007669"/>
    <property type="project" value="InterPro"/>
</dbReference>
<dbReference type="InterPro" id="IPR036390">
    <property type="entry name" value="WH_DNA-bd_sf"/>
</dbReference>
<evidence type="ECO:0000313" key="2">
    <source>
        <dbReference type="EMBL" id="GIH20493.1"/>
    </source>
</evidence>
<dbReference type="PANTHER" id="PTHR39515">
    <property type="entry name" value="CONSERVED PROTEIN"/>
    <property type="match status" value="1"/>
</dbReference>
<keyword evidence="3" id="KW-1185">Reference proteome</keyword>
<gene>
    <name evidence="2" type="ORF">Raf01_86650</name>
</gene>
<organism evidence="2 3">
    <name type="scientific">Rugosimonospora africana</name>
    <dbReference type="NCBI Taxonomy" id="556532"/>
    <lineage>
        <taxon>Bacteria</taxon>
        <taxon>Bacillati</taxon>
        <taxon>Actinomycetota</taxon>
        <taxon>Actinomycetes</taxon>
        <taxon>Micromonosporales</taxon>
        <taxon>Micromonosporaceae</taxon>
        <taxon>Rugosimonospora</taxon>
    </lineage>
</organism>
<sequence>MDTELVARLRGVIGRLARQLNVTSTGEGLTPSQASVLTLIAVRGPLGLAELSELEGLNPTMLSRIVRRLDDDGLISRLSDPADLRAVRVEITASGTLVHQRLRNSRTRVVADCLSRLPDETVTQLFTALPALEALAEELKSAGTATKG</sequence>
<dbReference type="SMART" id="SM00347">
    <property type="entry name" value="HTH_MARR"/>
    <property type="match status" value="1"/>
</dbReference>